<accession>A0A2V3VWB1</accession>
<keyword evidence="4 7" id="KW-0812">Transmembrane</keyword>
<feature type="transmembrane region" description="Helical" evidence="7">
    <location>
        <begin position="220"/>
        <end position="238"/>
    </location>
</feature>
<evidence type="ECO:0000256" key="3">
    <source>
        <dbReference type="ARBA" id="ARBA00022475"/>
    </source>
</evidence>
<dbReference type="Pfam" id="PF00528">
    <property type="entry name" value="BPD_transp_1"/>
    <property type="match status" value="1"/>
</dbReference>
<dbReference type="Gene3D" id="1.10.3720.10">
    <property type="entry name" value="MetI-like"/>
    <property type="match status" value="1"/>
</dbReference>
<keyword evidence="3" id="KW-1003">Cell membrane</keyword>
<dbReference type="SUPFAM" id="SSF161098">
    <property type="entry name" value="MetI-like"/>
    <property type="match status" value="1"/>
</dbReference>
<comment type="subcellular location">
    <subcellularLocation>
        <location evidence="1 7">Cell membrane</location>
        <topology evidence="1 7">Multi-pass membrane protein</topology>
    </subcellularLocation>
</comment>
<feature type="transmembrane region" description="Helical" evidence="7">
    <location>
        <begin position="12"/>
        <end position="36"/>
    </location>
</feature>
<keyword evidence="2 7" id="KW-0813">Transport</keyword>
<organism evidence="10 11">
    <name type="scientific">Pseudogracilibacillus auburnensis</name>
    <dbReference type="NCBI Taxonomy" id="1494959"/>
    <lineage>
        <taxon>Bacteria</taxon>
        <taxon>Bacillati</taxon>
        <taxon>Bacillota</taxon>
        <taxon>Bacilli</taxon>
        <taxon>Bacillales</taxon>
        <taxon>Bacillaceae</taxon>
        <taxon>Pseudogracilibacillus</taxon>
    </lineage>
</organism>
<proteinExistence type="inferred from homology"/>
<dbReference type="CDD" id="cd06261">
    <property type="entry name" value="TM_PBP2"/>
    <property type="match status" value="1"/>
</dbReference>
<dbReference type="GO" id="GO:0005886">
    <property type="term" value="C:plasma membrane"/>
    <property type="evidence" value="ECO:0007669"/>
    <property type="project" value="UniProtKB-SubCell"/>
</dbReference>
<evidence type="ECO:0000256" key="6">
    <source>
        <dbReference type="ARBA" id="ARBA00023136"/>
    </source>
</evidence>
<comment type="caution">
    <text evidence="10">The sequence shown here is derived from an EMBL/GenBank/DDBJ whole genome shotgun (WGS) entry which is preliminary data.</text>
</comment>
<comment type="similarity">
    <text evidence="7">Belongs to the binding-protein-dependent transport system permease family.</text>
</comment>
<feature type="transmembrane region" description="Helical" evidence="7">
    <location>
        <begin position="56"/>
        <end position="82"/>
    </location>
</feature>
<evidence type="ECO:0000256" key="2">
    <source>
        <dbReference type="ARBA" id="ARBA00022448"/>
    </source>
</evidence>
<dbReference type="InterPro" id="IPR000515">
    <property type="entry name" value="MetI-like"/>
</dbReference>
<dbReference type="PROSITE" id="PS50188">
    <property type="entry name" value="B302_SPRY"/>
    <property type="match status" value="1"/>
</dbReference>
<reference evidence="10 11" key="1">
    <citation type="submission" date="2018-05" db="EMBL/GenBank/DDBJ databases">
        <title>Genomic Encyclopedia of Type Strains, Phase IV (KMG-IV): sequencing the most valuable type-strain genomes for metagenomic binning, comparative biology and taxonomic classification.</title>
        <authorList>
            <person name="Goeker M."/>
        </authorList>
    </citation>
    <scope>NUCLEOTIDE SEQUENCE [LARGE SCALE GENOMIC DNA]</scope>
    <source>
        <strain evidence="10 11">DSM 28556</strain>
    </source>
</reference>
<keyword evidence="6 7" id="KW-0472">Membrane</keyword>
<dbReference type="PROSITE" id="PS50928">
    <property type="entry name" value="ABC_TM1"/>
    <property type="match status" value="1"/>
</dbReference>
<dbReference type="InterPro" id="IPR001870">
    <property type="entry name" value="B30.2/SPRY"/>
</dbReference>
<dbReference type="PANTHER" id="PTHR30151">
    <property type="entry name" value="ALKANE SULFONATE ABC TRANSPORTER-RELATED, MEMBRANE SUBUNIT"/>
    <property type="match status" value="1"/>
</dbReference>
<protein>
    <submittedName>
        <fullName evidence="10">Sulfonate transport system permease protein</fullName>
    </submittedName>
</protein>
<dbReference type="AlphaFoldDB" id="A0A2V3VWB1"/>
<dbReference type="GO" id="GO:0042918">
    <property type="term" value="P:alkanesulfonate transmembrane transport"/>
    <property type="evidence" value="ECO:0007669"/>
    <property type="project" value="UniProtKB-ARBA"/>
</dbReference>
<gene>
    <name evidence="10" type="ORF">DFR56_10912</name>
</gene>
<evidence type="ECO:0000313" key="11">
    <source>
        <dbReference type="Proteomes" id="UP000247978"/>
    </source>
</evidence>
<name>A0A2V3VWB1_9BACI</name>
<sequence>MTNKFITSFIPWLIPIIIVIVWQVAVAVGVVSAQLLPAPFTILTSFYNLLVSGELFYHMSGSLARALIGLLIGGGIGFVLGVANGLSKFSYAFTDTTLQMIRNIPNLALVPLVIIWFGIDEGAKIFLVSIGVMFPIYINTLHGIKNIDPGFIEMGKMYGVKGWRLFKEILLPGALPSIFVGLRYSLGVMWMTLIVAETIASTRGVGYLAMTAQQFMQSDIIIITILLYAFFGKIADMLSRWGEKRALRWHKSYVNN</sequence>
<feature type="domain" description="B30.2/SPRY" evidence="8">
    <location>
        <begin position="1"/>
        <end position="132"/>
    </location>
</feature>
<evidence type="ECO:0000256" key="5">
    <source>
        <dbReference type="ARBA" id="ARBA00022989"/>
    </source>
</evidence>
<evidence type="ECO:0000256" key="4">
    <source>
        <dbReference type="ARBA" id="ARBA00022692"/>
    </source>
</evidence>
<dbReference type="PANTHER" id="PTHR30151:SF38">
    <property type="entry name" value="ALIPHATIC SULFONATES TRANSPORT PERMEASE PROTEIN SSUC-RELATED"/>
    <property type="match status" value="1"/>
</dbReference>
<dbReference type="EMBL" id="QJJQ01000009">
    <property type="protein sequence ID" value="PXW85850.1"/>
    <property type="molecule type" value="Genomic_DNA"/>
</dbReference>
<dbReference type="Proteomes" id="UP000247978">
    <property type="component" value="Unassembled WGS sequence"/>
</dbReference>
<evidence type="ECO:0000256" key="7">
    <source>
        <dbReference type="RuleBase" id="RU363032"/>
    </source>
</evidence>
<keyword evidence="11" id="KW-1185">Reference proteome</keyword>
<dbReference type="InterPro" id="IPR035906">
    <property type="entry name" value="MetI-like_sf"/>
</dbReference>
<feature type="domain" description="ABC transmembrane type-1" evidence="9">
    <location>
        <begin position="59"/>
        <end position="239"/>
    </location>
</feature>
<evidence type="ECO:0000259" key="8">
    <source>
        <dbReference type="PROSITE" id="PS50188"/>
    </source>
</evidence>
<keyword evidence="5 7" id="KW-1133">Transmembrane helix</keyword>
<dbReference type="FunFam" id="1.10.3720.10:FF:000003">
    <property type="entry name" value="Aliphatic sulfonate ABC transporter permease"/>
    <property type="match status" value="1"/>
</dbReference>
<feature type="transmembrane region" description="Helical" evidence="7">
    <location>
        <begin position="103"/>
        <end position="119"/>
    </location>
</feature>
<evidence type="ECO:0000259" key="9">
    <source>
        <dbReference type="PROSITE" id="PS50928"/>
    </source>
</evidence>
<evidence type="ECO:0000313" key="10">
    <source>
        <dbReference type="EMBL" id="PXW85850.1"/>
    </source>
</evidence>
<evidence type="ECO:0000256" key="1">
    <source>
        <dbReference type="ARBA" id="ARBA00004651"/>
    </source>
</evidence>
<feature type="transmembrane region" description="Helical" evidence="7">
    <location>
        <begin position="125"/>
        <end position="144"/>
    </location>
</feature>